<evidence type="ECO:0000256" key="1">
    <source>
        <dbReference type="ARBA" id="ARBA00022741"/>
    </source>
</evidence>
<evidence type="ECO:0000256" key="2">
    <source>
        <dbReference type="ARBA" id="ARBA00023134"/>
    </source>
</evidence>
<evidence type="ECO:0000259" key="4">
    <source>
        <dbReference type="Pfam" id="PF18128"/>
    </source>
</evidence>
<proteinExistence type="predicted"/>
<dbReference type="InterPro" id="IPR005225">
    <property type="entry name" value="Small_GTP-bd"/>
</dbReference>
<evidence type="ECO:0000259" key="5">
    <source>
        <dbReference type="Pfam" id="PF18133"/>
    </source>
</evidence>
<organism evidence="6 7">
    <name type="scientific">Zongyangia hominis</name>
    <dbReference type="NCBI Taxonomy" id="2763677"/>
    <lineage>
        <taxon>Bacteria</taxon>
        <taxon>Bacillati</taxon>
        <taxon>Bacillota</taxon>
        <taxon>Clostridia</taxon>
        <taxon>Eubacteriales</taxon>
        <taxon>Oscillospiraceae</taxon>
        <taxon>Zongyangia</taxon>
    </lineage>
</organism>
<dbReference type="AlphaFoldDB" id="A0A926E9A7"/>
<dbReference type="InterPro" id="IPR040644">
    <property type="entry name" value="HydF_tetramer"/>
</dbReference>
<dbReference type="CDD" id="cd00880">
    <property type="entry name" value="Era_like"/>
    <property type="match status" value="1"/>
</dbReference>
<evidence type="ECO:0000259" key="3">
    <source>
        <dbReference type="Pfam" id="PF01926"/>
    </source>
</evidence>
<dbReference type="Pfam" id="PF01926">
    <property type="entry name" value="MMR_HSR1"/>
    <property type="match status" value="1"/>
</dbReference>
<dbReference type="GO" id="GO:0002098">
    <property type="term" value="P:tRNA wobble uridine modification"/>
    <property type="evidence" value="ECO:0007669"/>
    <property type="project" value="TreeGrafter"/>
</dbReference>
<dbReference type="NCBIfam" id="TIGR00231">
    <property type="entry name" value="small_GTP"/>
    <property type="match status" value="1"/>
</dbReference>
<dbReference type="SUPFAM" id="SSF52540">
    <property type="entry name" value="P-loop containing nucleoside triphosphate hydrolases"/>
    <property type="match status" value="1"/>
</dbReference>
<dbReference type="Gene3D" id="3.40.50.11420">
    <property type="match status" value="1"/>
</dbReference>
<accession>A0A926E9A7</accession>
<dbReference type="Gene3D" id="3.40.50.300">
    <property type="entry name" value="P-loop containing nucleotide triphosphate hydrolases"/>
    <property type="match status" value="1"/>
</dbReference>
<name>A0A926E9A7_9FIRM</name>
<dbReference type="GO" id="GO:0005525">
    <property type="term" value="F:GTP binding"/>
    <property type="evidence" value="ECO:0007669"/>
    <property type="project" value="UniProtKB-KW"/>
</dbReference>
<dbReference type="Gene3D" id="3.40.50.11410">
    <property type="match status" value="1"/>
</dbReference>
<dbReference type="Proteomes" id="UP000660861">
    <property type="component" value="Unassembled WGS sequence"/>
</dbReference>
<protein>
    <submittedName>
        <fullName evidence="6">[FeFe] hydrogenase H-cluster maturation GTPase HydF</fullName>
    </submittedName>
</protein>
<comment type="caution">
    <text evidence="6">The sequence shown here is derived from an EMBL/GenBank/DDBJ whole genome shotgun (WGS) entry which is preliminary data.</text>
</comment>
<sequence length="394" mass="42776">MPVNELTATPNSTRIHIGIFGRVNSGKSSLINAIASQPTALVSPVAGTTTDPVYKPIELHPLGPCVLIDTAGFDDRGELGSMRTGRTAQVVEKTDIAVLVIDVSNDDFSEEENWVALLEEKKVPMVVAVNKSDERTEVPAFAKRFSYVCVSAKTGEGIDKLKAMIASKAPAQEEVSITGDLVGPGYPVLLVAPQDIQAPKGRLILPQVQTIRDLLDHRALVSVVTTDQLEAALALYKAPPKLIITDSQVFDVVAAHTPEGTLLTSFSVLMAKYKGDIATFIQGASRLNTLTEQDKVLILEACTHNPLDGDIGRIKIPNLLRKKVGKNLTIDIRSGNDFPDDLREYALVVHCGGCMFNRKYMLSRIEHCVKQGIPITNYGILIAKIKGILDRVVY</sequence>
<dbReference type="RefSeq" id="WP_262396787.1">
    <property type="nucleotide sequence ID" value="NZ_JACRTC010000001.1"/>
</dbReference>
<dbReference type="GO" id="GO:0005737">
    <property type="term" value="C:cytoplasm"/>
    <property type="evidence" value="ECO:0007669"/>
    <property type="project" value="TreeGrafter"/>
</dbReference>
<dbReference type="Pfam" id="PF18133">
    <property type="entry name" value="HydF_tetramer"/>
    <property type="match status" value="1"/>
</dbReference>
<dbReference type="NCBIfam" id="TIGR03918">
    <property type="entry name" value="GTP_HydF"/>
    <property type="match status" value="1"/>
</dbReference>
<dbReference type="InterPro" id="IPR023873">
    <property type="entry name" value="FeFe-hyd_GTPase_HydF"/>
</dbReference>
<dbReference type="Pfam" id="PF18128">
    <property type="entry name" value="HydF_dimer"/>
    <property type="match status" value="1"/>
</dbReference>
<keyword evidence="7" id="KW-1185">Reference proteome</keyword>
<dbReference type="PANTHER" id="PTHR42714">
    <property type="entry name" value="TRNA MODIFICATION GTPASE GTPBP3"/>
    <property type="match status" value="1"/>
</dbReference>
<dbReference type="PANTHER" id="PTHR42714:SF6">
    <property type="entry name" value="TRANSLATION INITIATION FACTOR IF-2"/>
    <property type="match status" value="1"/>
</dbReference>
<evidence type="ECO:0000313" key="6">
    <source>
        <dbReference type="EMBL" id="MBC8569692.1"/>
    </source>
</evidence>
<dbReference type="InterPro" id="IPR041606">
    <property type="entry name" value="HydF_dimer"/>
</dbReference>
<gene>
    <name evidence="6" type="primary">hydF</name>
    <name evidence="6" type="ORF">H8709_02490</name>
</gene>
<evidence type="ECO:0000313" key="7">
    <source>
        <dbReference type="Proteomes" id="UP000660861"/>
    </source>
</evidence>
<feature type="domain" description="Hydrogen maturase F dimerization" evidence="4">
    <location>
        <begin position="178"/>
        <end position="275"/>
    </location>
</feature>
<dbReference type="InterPro" id="IPR006073">
    <property type="entry name" value="GTP-bd"/>
</dbReference>
<reference evidence="6" key="1">
    <citation type="submission" date="2020-08" db="EMBL/GenBank/DDBJ databases">
        <title>Genome public.</title>
        <authorList>
            <person name="Liu C."/>
            <person name="Sun Q."/>
        </authorList>
    </citation>
    <scope>NUCLEOTIDE SEQUENCE</scope>
    <source>
        <strain evidence="6">NSJ-54</strain>
    </source>
</reference>
<dbReference type="EMBL" id="JACRTC010000001">
    <property type="protein sequence ID" value="MBC8569692.1"/>
    <property type="molecule type" value="Genomic_DNA"/>
</dbReference>
<keyword evidence="2" id="KW-0342">GTP-binding</keyword>
<keyword evidence="1" id="KW-0547">Nucleotide-binding</keyword>
<dbReference type="InterPro" id="IPR027417">
    <property type="entry name" value="P-loop_NTPase"/>
</dbReference>
<dbReference type="GO" id="GO:0030488">
    <property type="term" value="P:tRNA methylation"/>
    <property type="evidence" value="ECO:0007669"/>
    <property type="project" value="TreeGrafter"/>
</dbReference>
<feature type="domain" description="Hydrogen maturase F tetramerization" evidence="5">
    <location>
        <begin position="279"/>
        <end position="393"/>
    </location>
</feature>
<feature type="domain" description="G" evidence="3">
    <location>
        <begin position="16"/>
        <end position="131"/>
    </location>
</feature>